<dbReference type="PANTHER" id="PTHR35339:SF4">
    <property type="entry name" value="LINALOOL DEHYDRATASE_ISOMERASE DOMAIN-CONTAINING PROTEIN"/>
    <property type="match status" value="1"/>
</dbReference>
<organism evidence="2 3">
    <name type="scientific">Fusarium piperis</name>
    <dbReference type="NCBI Taxonomy" id="1435070"/>
    <lineage>
        <taxon>Eukaryota</taxon>
        <taxon>Fungi</taxon>
        <taxon>Dikarya</taxon>
        <taxon>Ascomycota</taxon>
        <taxon>Pezizomycotina</taxon>
        <taxon>Sordariomycetes</taxon>
        <taxon>Hypocreomycetidae</taxon>
        <taxon>Hypocreales</taxon>
        <taxon>Nectriaceae</taxon>
        <taxon>Fusarium</taxon>
        <taxon>Fusarium solani species complex</taxon>
    </lineage>
</organism>
<name>A0A9W8W3J3_9HYPO</name>
<dbReference type="PIRSF" id="PIRSF014753">
    <property type="entry name" value="UCP014753"/>
    <property type="match status" value="1"/>
</dbReference>
<feature type="domain" description="DUF2264" evidence="1">
    <location>
        <begin position="24"/>
        <end position="337"/>
    </location>
</feature>
<reference evidence="2" key="1">
    <citation type="submission" date="2022-10" db="EMBL/GenBank/DDBJ databases">
        <title>Tapping the CABI collections for fungal endophytes: first genome assemblies for Collariella, Neodidymelliopsis, Ascochyta clinopodiicola, Didymella pomorum, Didymosphaeria variabile, Neocosmospora piperis and Neocucurbitaria cava.</title>
        <authorList>
            <person name="Hill R."/>
        </authorList>
    </citation>
    <scope>NUCLEOTIDE SEQUENCE</scope>
    <source>
        <strain evidence="2">IMI 366586</strain>
    </source>
</reference>
<dbReference type="InterPro" id="IPR016624">
    <property type="entry name" value="UCP014753"/>
</dbReference>
<dbReference type="Proteomes" id="UP001140502">
    <property type="component" value="Unassembled WGS sequence"/>
</dbReference>
<evidence type="ECO:0000313" key="3">
    <source>
        <dbReference type="Proteomes" id="UP001140502"/>
    </source>
</evidence>
<keyword evidence="3" id="KW-1185">Reference proteome</keyword>
<dbReference type="PANTHER" id="PTHR35339">
    <property type="entry name" value="LINALOOL DEHYDRATASE_ISOMERASE DOMAIN-CONTAINING PROTEIN"/>
    <property type="match status" value="1"/>
</dbReference>
<protein>
    <recommendedName>
        <fullName evidence="1">DUF2264 domain-containing protein</fullName>
    </recommendedName>
</protein>
<comment type="caution">
    <text evidence="2">The sequence shown here is derived from an EMBL/GenBank/DDBJ whole genome shotgun (WGS) entry which is preliminary data.</text>
</comment>
<dbReference type="EMBL" id="JAPEUR010000417">
    <property type="protein sequence ID" value="KAJ4309714.1"/>
    <property type="molecule type" value="Genomic_DNA"/>
</dbReference>
<dbReference type="OrthoDB" id="5150166at2759"/>
<accession>A0A9W8W3J3</accession>
<dbReference type="AlphaFoldDB" id="A0A9W8W3J3"/>
<gene>
    <name evidence="2" type="ORF">N0V84_011353</name>
</gene>
<evidence type="ECO:0000313" key="2">
    <source>
        <dbReference type="EMBL" id="KAJ4309714.1"/>
    </source>
</evidence>
<evidence type="ECO:0000259" key="1">
    <source>
        <dbReference type="Pfam" id="PF10022"/>
    </source>
</evidence>
<dbReference type="Pfam" id="PF10022">
    <property type="entry name" value="DUF2264"/>
    <property type="match status" value="1"/>
</dbReference>
<proteinExistence type="predicted"/>
<sequence length="575" mass="64214">MASNKGLCLGYNGIHPFAKVDIKDRASVQELLRTLLDPLEPFFSPQKARVKCPGATAVRFDQTASEVEGICRPLWGLAALLAGGGEYQGKEWWFEGIKSGTDPENPEYWGYPRDNDQRMVEMCPLGWALAVVPEIWTSMSDKEKENIENWLGNSINEKNMPNTNWLWFRVFANLGLKKNGGKFSQERLDSDIAHLDTFYRGGGWSNDGPEGIHQMDYYSSSFAIQLLQLLYAKLAGEEDPKRAEEFKKRAQMVALDLIHYFDDEGRAIPYGRSVGYRFAMVSFWGALAHADVELPAPLTWGMVKGVVLRHLRWWQTQNEMWTSSGTLSIGYSYPNISAYGYSVPPGLFSLEQYALASQLGLSDDGGEYWKTRRLCEYAGIEDREGTPVLVSVWKPFPDVKIRTILIPPQESTPNWHLRVHHIDSGREVMTADGSFAICNVNATNGRYLDPYDEEKHEGTSPKIIGNYDLNTPDGWASGKMGAFAVSKGAVGIRALESKEGRQAMLVNADPNSNLVESRSTIPTLQHTVRAGESVWYVTAIYAKPSGVGVGKESYLNGWANPPSLPGWLEREMEGS</sequence>
<dbReference type="InterPro" id="IPR049349">
    <property type="entry name" value="DUF2264_N"/>
</dbReference>